<feature type="transmembrane region" description="Helical" evidence="1">
    <location>
        <begin position="439"/>
        <end position="461"/>
    </location>
</feature>
<reference evidence="2" key="1">
    <citation type="journal article" date="2023" name="Mol. Phylogenet. Evol.">
        <title>Genome-scale phylogeny and comparative genomics of the fungal order Sordariales.</title>
        <authorList>
            <person name="Hensen N."/>
            <person name="Bonometti L."/>
            <person name="Westerberg I."/>
            <person name="Brannstrom I.O."/>
            <person name="Guillou S."/>
            <person name="Cros-Aarteil S."/>
            <person name="Calhoun S."/>
            <person name="Haridas S."/>
            <person name="Kuo A."/>
            <person name="Mondo S."/>
            <person name="Pangilinan J."/>
            <person name="Riley R."/>
            <person name="LaButti K."/>
            <person name="Andreopoulos B."/>
            <person name="Lipzen A."/>
            <person name="Chen C."/>
            <person name="Yan M."/>
            <person name="Daum C."/>
            <person name="Ng V."/>
            <person name="Clum A."/>
            <person name="Steindorff A."/>
            <person name="Ohm R.A."/>
            <person name="Martin F."/>
            <person name="Silar P."/>
            <person name="Natvig D.O."/>
            <person name="Lalanne C."/>
            <person name="Gautier V."/>
            <person name="Ament-Velasquez S.L."/>
            <person name="Kruys A."/>
            <person name="Hutchinson M.I."/>
            <person name="Powell A.J."/>
            <person name="Barry K."/>
            <person name="Miller A.N."/>
            <person name="Grigoriev I.V."/>
            <person name="Debuchy R."/>
            <person name="Gladieux P."/>
            <person name="Hiltunen Thoren M."/>
            <person name="Johannesson H."/>
        </authorList>
    </citation>
    <scope>NUCLEOTIDE SEQUENCE</scope>
    <source>
        <strain evidence="2">CBS 103.79</strain>
    </source>
</reference>
<feature type="transmembrane region" description="Helical" evidence="1">
    <location>
        <begin position="154"/>
        <end position="173"/>
    </location>
</feature>
<feature type="transmembrane region" description="Helical" evidence="1">
    <location>
        <begin position="294"/>
        <end position="313"/>
    </location>
</feature>
<keyword evidence="1" id="KW-1133">Transmembrane helix</keyword>
<sequence>MSNGTETKGWTSSPDTRGTIDILVTCLVTTFLCCWTAVYPNIPGPKEGFWAIFRDKVGLASLGILGPDFLIVLAMGQRSSARQSFRKFKEHGHHDWTITHSFFADMGGFVLEARGLEQPIPLDAEQLFYLINHNYVEYPTITKRELDDRDKSDGLSRLIAVFQATWFIVGLIARGVQGLAITTIELTTVSFVVILFGTSWCWKDKPSCVETTIVLKTTVDINEIIASGGAYSASPYDHTPLDFISRHDTALNVVWQYYNELLRKVAFSPFTRRVHSRPWNRVPGDTFQWMDLDLAIVAGAFIYAFASIFFIAWNSEFPTRFEQLAWRTASIYMFTYGGVGILWIGIWEWILLPQKRLTEGHAMSLLERSRLPRPGHFFGERFRLASYQEPPFQHTGDGSTHSLRRQPTILPSFVDRARRFLSKTHNISPDKDPHLDTPIGFLFGTTVLCAFYVVFRMYILVEDLVGLRSLPSNAYDTVEWLSFIPHI</sequence>
<gene>
    <name evidence="2" type="ORF">C8A05DRAFT_42099</name>
</gene>
<protein>
    <submittedName>
        <fullName evidence="2">Uncharacterized protein</fullName>
    </submittedName>
</protein>
<dbReference type="Proteomes" id="UP001303889">
    <property type="component" value="Unassembled WGS sequence"/>
</dbReference>
<reference evidence="2" key="2">
    <citation type="submission" date="2023-05" db="EMBL/GenBank/DDBJ databases">
        <authorList>
            <consortium name="Lawrence Berkeley National Laboratory"/>
            <person name="Steindorff A."/>
            <person name="Hensen N."/>
            <person name="Bonometti L."/>
            <person name="Westerberg I."/>
            <person name="Brannstrom I.O."/>
            <person name="Guillou S."/>
            <person name="Cros-Aarteil S."/>
            <person name="Calhoun S."/>
            <person name="Haridas S."/>
            <person name="Kuo A."/>
            <person name="Mondo S."/>
            <person name="Pangilinan J."/>
            <person name="Riley R."/>
            <person name="Labutti K."/>
            <person name="Andreopoulos B."/>
            <person name="Lipzen A."/>
            <person name="Chen C."/>
            <person name="Yanf M."/>
            <person name="Daum C."/>
            <person name="Ng V."/>
            <person name="Clum A."/>
            <person name="Ohm R."/>
            <person name="Martin F."/>
            <person name="Silar P."/>
            <person name="Natvig D."/>
            <person name="Lalanne C."/>
            <person name="Gautier V."/>
            <person name="Ament-Velasquez S.L."/>
            <person name="Kruys A."/>
            <person name="Hutchinson M.I."/>
            <person name="Powell A.J."/>
            <person name="Barry K."/>
            <person name="Miller A.N."/>
            <person name="Grigoriev I.V."/>
            <person name="Debuchy R."/>
            <person name="Gladieux P."/>
            <person name="Thoren M.H."/>
            <person name="Johannesson H."/>
        </authorList>
    </citation>
    <scope>NUCLEOTIDE SEQUENCE</scope>
    <source>
        <strain evidence="2">CBS 103.79</strain>
    </source>
</reference>
<comment type="caution">
    <text evidence="2">The sequence shown here is derived from an EMBL/GenBank/DDBJ whole genome shotgun (WGS) entry which is preliminary data.</text>
</comment>
<dbReference type="PANTHER" id="PTHR35043:SF8">
    <property type="entry name" value="DUF4220 DOMAIN-CONTAINING PROTEIN"/>
    <property type="match status" value="1"/>
</dbReference>
<accession>A0AAN6MQA6</accession>
<evidence type="ECO:0000256" key="1">
    <source>
        <dbReference type="SAM" id="Phobius"/>
    </source>
</evidence>
<feature type="transmembrane region" description="Helical" evidence="1">
    <location>
        <begin position="58"/>
        <end position="76"/>
    </location>
</feature>
<keyword evidence="1" id="KW-0472">Membrane</keyword>
<dbReference type="PANTHER" id="PTHR35043">
    <property type="entry name" value="TRANSCRIPTION FACTOR DOMAIN-CONTAINING PROTEIN"/>
    <property type="match status" value="1"/>
</dbReference>
<evidence type="ECO:0000313" key="2">
    <source>
        <dbReference type="EMBL" id="KAK3904899.1"/>
    </source>
</evidence>
<feature type="transmembrane region" description="Helical" evidence="1">
    <location>
        <begin position="20"/>
        <end position="38"/>
    </location>
</feature>
<name>A0AAN6MQA6_9PEZI</name>
<keyword evidence="3" id="KW-1185">Reference proteome</keyword>
<feature type="transmembrane region" description="Helical" evidence="1">
    <location>
        <begin position="179"/>
        <end position="197"/>
    </location>
</feature>
<organism evidence="2 3">
    <name type="scientific">Staphylotrichum tortipilum</name>
    <dbReference type="NCBI Taxonomy" id="2831512"/>
    <lineage>
        <taxon>Eukaryota</taxon>
        <taxon>Fungi</taxon>
        <taxon>Dikarya</taxon>
        <taxon>Ascomycota</taxon>
        <taxon>Pezizomycotina</taxon>
        <taxon>Sordariomycetes</taxon>
        <taxon>Sordariomycetidae</taxon>
        <taxon>Sordariales</taxon>
        <taxon>Chaetomiaceae</taxon>
        <taxon>Staphylotrichum</taxon>
    </lineage>
</organism>
<evidence type="ECO:0000313" key="3">
    <source>
        <dbReference type="Proteomes" id="UP001303889"/>
    </source>
</evidence>
<dbReference type="AlphaFoldDB" id="A0AAN6MQA6"/>
<dbReference type="EMBL" id="MU855379">
    <property type="protein sequence ID" value="KAK3904899.1"/>
    <property type="molecule type" value="Genomic_DNA"/>
</dbReference>
<proteinExistence type="predicted"/>
<feature type="transmembrane region" description="Helical" evidence="1">
    <location>
        <begin position="333"/>
        <end position="352"/>
    </location>
</feature>
<keyword evidence="1" id="KW-0812">Transmembrane</keyword>